<feature type="transmembrane region" description="Helical" evidence="1">
    <location>
        <begin position="12"/>
        <end position="37"/>
    </location>
</feature>
<feature type="transmembrane region" description="Helical" evidence="1">
    <location>
        <begin position="130"/>
        <end position="151"/>
    </location>
</feature>
<keyword evidence="1" id="KW-0472">Membrane</keyword>
<protein>
    <recommendedName>
        <fullName evidence="4">RiboL-PSP-HEPN domain-containing protein</fullName>
    </recommendedName>
</protein>
<proteinExistence type="predicted"/>
<dbReference type="EMBL" id="MRTJ01000001">
    <property type="protein sequence ID" value="OMF16587.1"/>
    <property type="molecule type" value="Genomic_DNA"/>
</dbReference>
<feature type="transmembrane region" description="Helical" evidence="1">
    <location>
        <begin position="98"/>
        <end position="118"/>
    </location>
</feature>
<evidence type="ECO:0000256" key="1">
    <source>
        <dbReference type="SAM" id="Phobius"/>
    </source>
</evidence>
<evidence type="ECO:0000313" key="3">
    <source>
        <dbReference type="Proteomes" id="UP000187134"/>
    </source>
</evidence>
<feature type="transmembrane region" description="Helical" evidence="1">
    <location>
        <begin position="43"/>
        <end position="68"/>
    </location>
</feature>
<dbReference type="Proteomes" id="UP000187134">
    <property type="component" value="Unassembled WGS sequence"/>
</dbReference>
<comment type="caution">
    <text evidence="2">The sequence shown here is derived from an EMBL/GenBank/DDBJ whole genome shotgun (WGS) entry which is preliminary data.</text>
</comment>
<evidence type="ECO:0008006" key="4">
    <source>
        <dbReference type="Google" id="ProtNLM"/>
    </source>
</evidence>
<gene>
    <name evidence="2" type="ORF">BK131_00895</name>
</gene>
<dbReference type="RefSeq" id="WP_076330112.1">
    <property type="nucleotide sequence ID" value="NZ_CP158833.1"/>
</dbReference>
<dbReference type="AlphaFoldDB" id="A0A1R1C3H7"/>
<keyword evidence="1" id="KW-1133">Transmembrane helix</keyword>
<keyword evidence="1" id="KW-0812">Transmembrane</keyword>
<accession>A0A1R1C3H7</accession>
<evidence type="ECO:0000313" key="2">
    <source>
        <dbReference type="EMBL" id="OMF16587.1"/>
    </source>
</evidence>
<reference evidence="2 3" key="1">
    <citation type="submission" date="2016-11" db="EMBL/GenBank/DDBJ databases">
        <title>Paenibacillus species isolates.</title>
        <authorList>
            <person name="Beno S.M."/>
        </authorList>
    </citation>
    <scope>NUCLEOTIDE SEQUENCE [LARGE SCALE GENOMIC DNA]</scope>
    <source>
        <strain evidence="2 3">FSL H8-0246</strain>
    </source>
</reference>
<sequence>MQKVKNYIKRKTTGISTYIILIILITLVMTLFGPLMILTENQILYVFSASAQVVAGLYGLTLTGYIFYHSKLEGRLDNDDTLEDQITEIKVQSYEAQYTVGILSGVFIFLSISIIFLYNQSFLLPSFVEFLFNLTSILFFFDVYMIIKLSLSAVNPNRIKDLSNKLKHEIEDTYKNAKTIDNNGASYGKFMVKFNMLNELMAKYSHELEGNKITTLEANSLKKNKRLYNISDLAEILYIHEIISKDDIELIDMFRKYRNAIAHGTEMEINENIFESLEKYYSLFEGIYQVRDDVDNRRAAYSKLRNEIFE</sequence>
<dbReference type="OrthoDB" id="3035343at2"/>
<name>A0A1R1C3H7_PAEAM</name>
<organism evidence="2 3">
    <name type="scientific">Paenibacillus amylolyticus</name>
    <dbReference type="NCBI Taxonomy" id="1451"/>
    <lineage>
        <taxon>Bacteria</taxon>
        <taxon>Bacillati</taxon>
        <taxon>Bacillota</taxon>
        <taxon>Bacilli</taxon>
        <taxon>Bacillales</taxon>
        <taxon>Paenibacillaceae</taxon>
        <taxon>Paenibacillus</taxon>
    </lineage>
</organism>